<dbReference type="PANTHER" id="PTHR45436:SF5">
    <property type="entry name" value="SENSOR HISTIDINE KINASE TRCS"/>
    <property type="match status" value="1"/>
</dbReference>
<dbReference type="SUPFAM" id="SSF47384">
    <property type="entry name" value="Homodimeric domain of signal transducing histidine kinase"/>
    <property type="match status" value="1"/>
</dbReference>
<feature type="domain" description="HAMP" evidence="13">
    <location>
        <begin position="192"/>
        <end position="245"/>
    </location>
</feature>
<dbReference type="InterPro" id="IPR005467">
    <property type="entry name" value="His_kinase_dom"/>
</dbReference>
<dbReference type="Gene3D" id="3.30.565.10">
    <property type="entry name" value="Histidine kinase-like ATPase, C-terminal domain"/>
    <property type="match status" value="1"/>
</dbReference>
<evidence type="ECO:0000256" key="11">
    <source>
        <dbReference type="SAM" id="MobiDB-lite"/>
    </source>
</evidence>
<evidence type="ECO:0000256" key="7">
    <source>
        <dbReference type="ARBA" id="ARBA00022777"/>
    </source>
</evidence>
<sequence length="485" mass="50688">MTLRWRLALVFALGTAVVIAAAGLLFLQQLTAGLNSSLASTLRVRAEAEVARLASAGPLPPLAPPPPSESRDSGQQGDQHGQNPVSDDITQVLARDGAVLATTDPAVRQPLVDAAQRRAAGHAPVKFTTTVEGEKYRMLAVPAHHGARPVLVVVGTGSHLAEEATARTSTALWIAGPSAVVLAGLGAYALTGSALRPVERMRRRLADISEHDTAARLPVPRTRDEIATLATTMNAVLDRLARALERERGFVADAGHELRTPLTTLKAELELASRPGRSHQALVDAITAAAADTDRLIRLAEDLLVLARADEGHACLRAGPIAPADVLARGVHAASARAETRGVRLTLHADTTVRIVADPDRLRQAVDNLLDNAVRHSPDGAVIDVTLSTRHGPGADVAVIEVRDHGPGFPPAFLPLAFERFRRADAARARAGGGAGLGLAIVRSIAEAHGGSVVADNPEGGGARVRLEIPLAPAHEQGPAHGEMS</sequence>
<evidence type="ECO:0000259" key="13">
    <source>
        <dbReference type="PROSITE" id="PS50885"/>
    </source>
</evidence>
<reference evidence="14 15" key="1">
    <citation type="submission" date="2015-10" db="EMBL/GenBank/DDBJ databases">
        <title>Draft genome sequence of Streptomyces cellostaticus DSM 40189, type strain for the species Streptomyces cellostaticus.</title>
        <authorList>
            <person name="Ruckert C."/>
            <person name="Winkler A."/>
            <person name="Kalinowski J."/>
            <person name="Kampfer P."/>
            <person name="Glaeser S."/>
        </authorList>
    </citation>
    <scope>NUCLEOTIDE SEQUENCE [LARGE SCALE GENOMIC DNA]</scope>
    <source>
        <strain evidence="14 15">DSM 40189</strain>
    </source>
</reference>
<dbReference type="Gene3D" id="1.10.287.130">
    <property type="match status" value="1"/>
</dbReference>
<dbReference type="PROSITE" id="PS50885">
    <property type="entry name" value="HAMP"/>
    <property type="match status" value="1"/>
</dbReference>
<evidence type="ECO:0000313" key="15">
    <source>
        <dbReference type="Proteomes" id="UP000054241"/>
    </source>
</evidence>
<evidence type="ECO:0000259" key="12">
    <source>
        <dbReference type="PROSITE" id="PS50109"/>
    </source>
</evidence>
<dbReference type="InterPro" id="IPR036890">
    <property type="entry name" value="HATPase_C_sf"/>
</dbReference>
<feature type="compositionally biased region" description="Polar residues" evidence="11">
    <location>
        <begin position="73"/>
        <end position="85"/>
    </location>
</feature>
<dbReference type="PRINTS" id="PR00344">
    <property type="entry name" value="BCTRLSENSOR"/>
</dbReference>
<proteinExistence type="predicted"/>
<name>A0A101NST8_9ACTN</name>
<keyword evidence="9" id="KW-0902">Two-component regulatory system</keyword>
<dbReference type="CDD" id="cd06225">
    <property type="entry name" value="HAMP"/>
    <property type="match status" value="1"/>
</dbReference>
<evidence type="ECO:0000256" key="10">
    <source>
        <dbReference type="ARBA" id="ARBA00023136"/>
    </source>
</evidence>
<dbReference type="SMART" id="SM00388">
    <property type="entry name" value="HisKA"/>
    <property type="match status" value="1"/>
</dbReference>
<organism evidence="14 15">
    <name type="scientific">Streptomyces cellostaticus</name>
    <dbReference type="NCBI Taxonomy" id="67285"/>
    <lineage>
        <taxon>Bacteria</taxon>
        <taxon>Bacillati</taxon>
        <taxon>Actinomycetota</taxon>
        <taxon>Actinomycetes</taxon>
        <taxon>Kitasatosporales</taxon>
        <taxon>Streptomycetaceae</taxon>
        <taxon>Streptomyces</taxon>
    </lineage>
</organism>
<evidence type="ECO:0000256" key="3">
    <source>
        <dbReference type="ARBA" id="ARBA00012438"/>
    </source>
</evidence>
<evidence type="ECO:0000256" key="1">
    <source>
        <dbReference type="ARBA" id="ARBA00000085"/>
    </source>
</evidence>
<dbReference type="EC" id="2.7.13.3" evidence="3"/>
<comment type="subcellular location">
    <subcellularLocation>
        <location evidence="2">Cell membrane</location>
    </subcellularLocation>
</comment>
<dbReference type="InterPro" id="IPR036097">
    <property type="entry name" value="HisK_dim/P_sf"/>
</dbReference>
<evidence type="ECO:0000256" key="8">
    <source>
        <dbReference type="ARBA" id="ARBA00022989"/>
    </source>
</evidence>
<dbReference type="AlphaFoldDB" id="A0A101NST8"/>
<evidence type="ECO:0000256" key="4">
    <source>
        <dbReference type="ARBA" id="ARBA00022553"/>
    </source>
</evidence>
<feature type="compositionally biased region" description="Pro residues" evidence="11">
    <location>
        <begin position="58"/>
        <end position="68"/>
    </location>
</feature>
<dbReference type="CDD" id="cd00082">
    <property type="entry name" value="HisKA"/>
    <property type="match status" value="1"/>
</dbReference>
<dbReference type="CDD" id="cd00075">
    <property type="entry name" value="HATPase"/>
    <property type="match status" value="1"/>
</dbReference>
<dbReference type="RefSeq" id="WP_066991391.1">
    <property type="nucleotide sequence ID" value="NZ_BNDU01000004.1"/>
</dbReference>
<evidence type="ECO:0000256" key="9">
    <source>
        <dbReference type="ARBA" id="ARBA00023012"/>
    </source>
</evidence>
<dbReference type="SMART" id="SM00304">
    <property type="entry name" value="HAMP"/>
    <property type="match status" value="1"/>
</dbReference>
<dbReference type="PANTHER" id="PTHR45436">
    <property type="entry name" value="SENSOR HISTIDINE KINASE YKOH"/>
    <property type="match status" value="1"/>
</dbReference>
<dbReference type="SUPFAM" id="SSF158472">
    <property type="entry name" value="HAMP domain-like"/>
    <property type="match status" value="1"/>
</dbReference>
<evidence type="ECO:0000313" key="14">
    <source>
        <dbReference type="EMBL" id="KUM98432.1"/>
    </source>
</evidence>
<keyword evidence="5" id="KW-0808">Transferase</keyword>
<dbReference type="InterPro" id="IPR050428">
    <property type="entry name" value="TCS_sensor_his_kinase"/>
</dbReference>
<dbReference type="Pfam" id="PF00512">
    <property type="entry name" value="HisKA"/>
    <property type="match status" value="1"/>
</dbReference>
<dbReference type="InterPro" id="IPR004358">
    <property type="entry name" value="Sig_transdc_His_kin-like_C"/>
</dbReference>
<evidence type="ECO:0000256" key="5">
    <source>
        <dbReference type="ARBA" id="ARBA00022679"/>
    </source>
</evidence>
<dbReference type="PROSITE" id="PS50109">
    <property type="entry name" value="HIS_KIN"/>
    <property type="match status" value="1"/>
</dbReference>
<evidence type="ECO:0000256" key="2">
    <source>
        <dbReference type="ARBA" id="ARBA00004236"/>
    </source>
</evidence>
<evidence type="ECO:0000256" key="6">
    <source>
        <dbReference type="ARBA" id="ARBA00022692"/>
    </source>
</evidence>
<dbReference type="InterPro" id="IPR003594">
    <property type="entry name" value="HATPase_dom"/>
</dbReference>
<comment type="catalytic activity">
    <reaction evidence="1">
        <text>ATP + protein L-histidine = ADP + protein N-phospho-L-histidine.</text>
        <dbReference type="EC" id="2.7.13.3"/>
    </reaction>
</comment>
<dbReference type="GO" id="GO:0000155">
    <property type="term" value="F:phosphorelay sensor kinase activity"/>
    <property type="evidence" value="ECO:0007669"/>
    <property type="project" value="InterPro"/>
</dbReference>
<keyword evidence="6" id="KW-0812">Transmembrane</keyword>
<protein>
    <recommendedName>
        <fullName evidence="3">histidine kinase</fullName>
        <ecNumber evidence="3">2.7.13.3</ecNumber>
    </recommendedName>
</protein>
<dbReference type="FunFam" id="3.30.565.10:FF:000006">
    <property type="entry name" value="Sensor histidine kinase WalK"/>
    <property type="match status" value="1"/>
</dbReference>
<keyword evidence="8" id="KW-1133">Transmembrane helix</keyword>
<keyword evidence="7" id="KW-0418">Kinase</keyword>
<accession>A0A101NST8</accession>
<dbReference type="Pfam" id="PF00672">
    <property type="entry name" value="HAMP"/>
    <property type="match status" value="1"/>
</dbReference>
<dbReference type="OrthoDB" id="9786919at2"/>
<dbReference type="Proteomes" id="UP000054241">
    <property type="component" value="Unassembled WGS sequence"/>
</dbReference>
<dbReference type="SUPFAM" id="SSF55874">
    <property type="entry name" value="ATPase domain of HSP90 chaperone/DNA topoisomerase II/histidine kinase"/>
    <property type="match status" value="1"/>
</dbReference>
<keyword evidence="10" id="KW-0472">Membrane</keyword>
<dbReference type="SMART" id="SM00387">
    <property type="entry name" value="HATPase_c"/>
    <property type="match status" value="1"/>
</dbReference>
<dbReference type="GO" id="GO:0005886">
    <property type="term" value="C:plasma membrane"/>
    <property type="evidence" value="ECO:0007669"/>
    <property type="project" value="UniProtKB-SubCell"/>
</dbReference>
<keyword evidence="15" id="KW-1185">Reference proteome</keyword>
<gene>
    <name evidence="14" type="ORF">AQI88_03410</name>
</gene>
<dbReference type="EMBL" id="LMWL01000005">
    <property type="protein sequence ID" value="KUM98432.1"/>
    <property type="molecule type" value="Genomic_DNA"/>
</dbReference>
<dbReference type="InterPro" id="IPR003661">
    <property type="entry name" value="HisK_dim/P_dom"/>
</dbReference>
<comment type="caution">
    <text evidence="14">The sequence shown here is derived from an EMBL/GenBank/DDBJ whole genome shotgun (WGS) entry which is preliminary data.</text>
</comment>
<keyword evidence="4" id="KW-0597">Phosphoprotein</keyword>
<dbReference type="InterPro" id="IPR003660">
    <property type="entry name" value="HAMP_dom"/>
</dbReference>
<feature type="region of interest" description="Disordered" evidence="11">
    <location>
        <begin position="55"/>
        <end position="85"/>
    </location>
</feature>
<feature type="domain" description="Histidine kinase" evidence="12">
    <location>
        <begin position="253"/>
        <end position="473"/>
    </location>
</feature>
<dbReference type="Pfam" id="PF02518">
    <property type="entry name" value="HATPase_c"/>
    <property type="match status" value="1"/>
</dbReference>
<dbReference type="STRING" id="67285.AQI88_03410"/>
<dbReference type="Gene3D" id="6.10.340.10">
    <property type="match status" value="1"/>
</dbReference>